<keyword evidence="1" id="KW-0812">Transmembrane</keyword>
<feature type="transmembrane region" description="Helical" evidence="1">
    <location>
        <begin position="41"/>
        <end position="62"/>
    </location>
</feature>
<dbReference type="Proteomes" id="UP001432027">
    <property type="component" value="Unassembled WGS sequence"/>
</dbReference>
<gene>
    <name evidence="2" type="ORF">PENTCL1PPCAC_4548</name>
</gene>
<feature type="transmembrane region" description="Helical" evidence="1">
    <location>
        <begin position="277"/>
        <end position="298"/>
    </location>
</feature>
<feature type="transmembrane region" description="Helical" evidence="1">
    <location>
        <begin position="189"/>
        <end position="217"/>
    </location>
</feature>
<comment type="caution">
    <text evidence="2">The sequence shown here is derived from an EMBL/GenBank/DDBJ whole genome shotgun (WGS) entry which is preliminary data.</text>
</comment>
<sequence>MTDFYQIVDIVTKASVVPGICLNLLLIFLVRKFSRLEIGTFRYLLIVFASYDIFLIILHFVFDPKYFVLPGIFCAVLDFPYGSTWLTLIHCVCFMLSYAILITHILYRYWVIHKPYKIELFSSPRFVMKLVAPVIVISALLTVLCHSVISPECSPVLLRTRGEFIRKFGRDLKDGWVIAEYWTRDGYNLIAVSAALAVDIIGIAIVTVVISLAALTYRHISAAFSLSTHTRTVQMQLLKAVCVQTFIPLVCVAIPYFCNTTLPIFGCPLPLFTETSGIAMSLFPSWDPLAVIMLMRPYRVGLRTMIMRYKENPVGPISTDVTESKF</sequence>
<dbReference type="AlphaFoldDB" id="A0AAV5SJS2"/>
<reference evidence="2" key="1">
    <citation type="submission" date="2023-10" db="EMBL/GenBank/DDBJ databases">
        <title>Genome assembly of Pristionchus species.</title>
        <authorList>
            <person name="Yoshida K."/>
            <person name="Sommer R.J."/>
        </authorList>
    </citation>
    <scope>NUCLEOTIDE SEQUENCE</scope>
    <source>
        <strain evidence="2">RS0144</strain>
    </source>
</reference>
<dbReference type="EMBL" id="BTSX01000002">
    <property type="protein sequence ID" value="GMS82373.1"/>
    <property type="molecule type" value="Genomic_DNA"/>
</dbReference>
<keyword evidence="3" id="KW-1185">Reference proteome</keyword>
<protein>
    <recommendedName>
        <fullName evidence="4">G protein-coupled receptor</fullName>
    </recommendedName>
</protein>
<keyword evidence="1" id="KW-1133">Transmembrane helix</keyword>
<dbReference type="PANTHER" id="PTHR45907">
    <property type="entry name" value="SERPENTINE RECEPTOR, CLASS J"/>
    <property type="match status" value="1"/>
</dbReference>
<name>A0AAV5SJS2_9BILA</name>
<dbReference type="InterPro" id="IPR019428">
    <property type="entry name" value="7TM_GPCR_serpentine_rcpt_Str"/>
</dbReference>
<keyword evidence="1" id="KW-0472">Membrane</keyword>
<dbReference type="InterPro" id="IPR019423">
    <property type="entry name" value="7TM_GPCR_serpentine_rcpt_Srj"/>
</dbReference>
<proteinExistence type="predicted"/>
<evidence type="ECO:0008006" key="4">
    <source>
        <dbReference type="Google" id="ProtNLM"/>
    </source>
</evidence>
<organism evidence="2 3">
    <name type="scientific">Pristionchus entomophagus</name>
    <dbReference type="NCBI Taxonomy" id="358040"/>
    <lineage>
        <taxon>Eukaryota</taxon>
        <taxon>Metazoa</taxon>
        <taxon>Ecdysozoa</taxon>
        <taxon>Nematoda</taxon>
        <taxon>Chromadorea</taxon>
        <taxon>Rhabditida</taxon>
        <taxon>Rhabditina</taxon>
        <taxon>Diplogasteromorpha</taxon>
        <taxon>Diplogasteroidea</taxon>
        <taxon>Neodiplogasteridae</taxon>
        <taxon>Pristionchus</taxon>
    </lineage>
</organism>
<dbReference type="Pfam" id="PF10326">
    <property type="entry name" value="7TM_GPCR_Str"/>
    <property type="match status" value="1"/>
</dbReference>
<accession>A0AAV5SJS2</accession>
<feature type="transmembrane region" description="Helical" evidence="1">
    <location>
        <begin position="82"/>
        <end position="107"/>
    </location>
</feature>
<dbReference type="PANTHER" id="PTHR45907:SF16">
    <property type="entry name" value="SERPENTINE RECEPTOR, CLASS J"/>
    <property type="match status" value="1"/>
</dbReference>
<evidence type="ECO:0000313" key="3">
    <source>
        <dbReference type="Proteomes" id="UP001432027"/>
    </source>
</evidence>
<dbReference type="SUPFAM" id="SSF81321">
    <property type="entry name" value="Family A G protein-coupled receptor-like"/>
    <property type="match status" value="1"/>
</dbReference>
<dbReference type="Gene3D" id="1.20.1070.10">
    <property type="entry name" value="Rhodopsin 7-helix transmembrane proteins"/>
    <property type="match status" value="1"/>
</dbReference>
<feature type="transmembrane region" description="Helical" evidence="1">
    <location>
        <begin position="237"/>
        <end position="257"/>
    </location>
</feature>
<feature type="transmembrane region" description="Helical" evidence="1">
    <location>
        <begin position="6"/>
        <end position="29"/>
    </location>
</feature>
<evidence type="ECO:0000256" key="1">
    <source>
        <dbReference type="SAM" id="Phobius"/>
    </source>
</evidence>
<evidence type="ECO:0000313" key="2">
    <source>
        <dbReference type="EMBL" id="GMS82373.1"/>
    </source>
</evidence>
<feature type="transmembrane region" description="Helical" evidence="1">
    <location>
        <begin position="127"/>
        <end position="149"/>
    </location>
</feature>